<keyword evidence="1" id="KW-0812">Transmembrane</keyword>
<accession>A0A2M6W327</accession>
<reference evidence="3" key="1">
    <citation type="submission" date="2017-09" db="EMBL/GenBank/DDBJ databases">
        <title>Depth-based differentiation of microbial function through sediment-hosted aquifers and enrichment of novel symbionts in the deep terrestrial subsurface.</title>
        <authorList>
            <person name="Probst A.J."/>
            <person name="Ladd B."/>
            <person name="Jarett J.K."/>
            <person name="Geller-Mcgrath D.E."/>
            <person name="Sieber C.M.K."/>
            <person name="Emerson J.B."/>
            <person name="Anantharaman K."/>
            <person name="Thomas B.C."/>
            <person name="Malmstrom R."/>
            <person name="Stieglmeier M."/>
            <person name="Klingl A."/>
            <person name="Woyke T."/>
            <person name="Ryan C.M."/>
            <person name="Banfield J.F."/>
        </authorList>
    </citation>
    <scope>NUCLEOTIDE SEQUENCE [LARGE SCALE GENOMIC DNA]</scope>
</reference>
<sequence>MDKLEKSIHRSNNLGWMFLRGIAYGIGWFIGGALLATIAIYFLSWTPENNALGRFVHDIIRLIQQ</sequence>
<dbReference type="EMBL" id="PFBX01000047">
    <property type="protein sequence ID" value="PIT87196.1"/>
    <property type="molecule type" value="Genomic_DNA"/>
</dbReference>
<dbReference type="Proteomes" id="UP000231183">
    <property type="component" value="Unassembled WGS sequence"/>
</dbReference>
<proteinExistence type="predicted"/>
<feature type="transmembrane region" description="Helical" evidence="1">
    <location>
        <begin position="21"/>
        <end position="43"/>
    </location>
</feature>
<dbReference type="InterPro" id="IPR043723">
    <property type="entry name" value="DUF5665"/>
</dbReference>
<evidence type="ECO:0000313" key="3">
    <source>
        <dbReference type="Proteomes" id="UP000231183"/>
    </source>
</evidence>
<evidence type="ECO:0000313" key="2">
    <source>
        <dbReference type="EMBL" id="PIT87196.1"/>
    </source>
</evidence>
<gene>
    <name evidence="2" type="ORF">COU31_04190</name>
</gene>
<keyword evidence="1" id="KW-0472">Membrane</keyword>
<evidence type="ECO:0000256" key="1">
    <source>
        <dbReference type="SAM" id="Phobius"/>
    </source>
</evidence>
<protein>
    <submittedName>
        <fullName evidence="2">Uncharacterized protein</fullName>
    </submittedName>
</protein>
<dbReference type="AlphaFoldDB" id="A0A2M6W327"/>
<keyword evidence="1" id="KW-1133">Transmembrane helix</keyword>
<name>A0A2M6W327_9BACT</name>
<comment type="caution">
    <text evidence="2">The sequence shown here is derived from an EMBL/GenBank/DDBJ whole genome shotgun (WGS) entry which is preliminary data.</text>
</comment>
<organism evidence="2 3">
    <name type="scientific">Candidatus Magasanikbacteria bacterium CG10_big_fil_rev_8_21_14_0_10_40_10</name>
    <dbReference type="NCBI Taxonomy" id="1974648"/>
    <lineage>
        <taxon>Bacteria</taxon>
        <taxon>Candidatus Magasanikiibacteriota</taxon>
    </lineage>
</organism>
<dbReference type="Pfam" id="PF18910">
    <property type="entry name" value="DUF5665"/>
    <property type="match status" value="1"/>
</dbReference>